<evidence type="ECO:0000313" key="3">
    <source>
        <dbReference type="Proteomes" id="UP000294901"/>
    </source>
</evidence>
<feature type="domain" description="Transcription regulator PadR N-terminal" evidence="1">
    <location>
        <begin position="16"/>
        <end position="88"/>
    </location>
</feature>
<dbReference type="InterPro" id="IPR052509">
    <property type="entry name" value="Metal_resp_DNA-bind_regulator"/>
</dbReference>
<dbReference type="Proteomes" id="UP000294901">
    <property type="component" value="Unassembled WGS sequence"/>
</dbReference>
<dbReference type="InterPro" id="IPR036390">
    <property type="entry name" value="WH_DNA-bd_sf"/>
</dbReference>
<dbReference type="EMBL" id="SNWR01000001">
    <property type="protein sequence ID" value="TDO36904.1"/>
    <property type="molecule type" value="Genomic_DNA"/>
</dbReference>
<dbReference type="RefSeq" id="WP_133871597.1">
    <property type="nucleotide sequence ID" value="NZ_BOMD01000071.1"/>
</dbReference>
<dbReference type="Pfam" id="PF03551">
    <property type="entry name" value="PadR"/>
    <property type="match status" value="1"/>
</dbReference>
<reference evidence="2 3" key="1">
    <citation type="submission" date="2019-03" db="EMBL/GenBank/DDBJ databases">
        <title>Sequencing the genomes of 1000 actinobacteria strains.</title>
        <authorList>
            <person name="Klenk H.-P."/>
        </authorList>
    </citation>
    <scope>NUCLEOTIDE SEQUENCE [LARGE SCALE GENOMIC DNA]</scope>
    <source>
        <strain evidence="2 3">DSM 43805</strain>
    </source>
</reference>
<name>A0A4R6JKV4_9ACTN</name>
<protein>
    <submittedName>
        <fullName evidence="2">DNA-binding PadR family transcriptional regulator</fullName>
    </submittedName>
</protein>
<dbReference type="Gene3D" id="1.10.10.10">
    <property type="entry name" value="Winged helix-like DNA-binding domain superfamily/Winged helix DNA-binding domain"/>
    <property type="match status" value="1"/>
</dbReference>
<sequence length="114" mass="12306">MKADAQALKGHLDVLLLAALDDGPRHGYAVKEALREGSGGRFDLPTGTIYPALHRLEDAGLVAGAWSVVDGRRRRTYHLTPAGHRRLHADRGSWRDFAAAVTAILDGKSWPAAT</sequence>
<dbReference type="PANTHER" id="PTHR33169">
    <property type="entry name" value="PADR-FAMILY TRANSCRIPTIONAL REGULATOR"/>
    <property type="match status" value="1"/>
</dbReference>
<proteinExistence type="predicted"/>
<comment type="caution">
    <text evidence="2">The sequence shown here is derived from an EMBL/GenBank/DDBJ whole genome shotgun (WGS) entry which is preliminary data.</text>
</comment>
<dbReference type="GO" id="GO:0003677">
    <property type="term" value="F:DNA binding"/>
    <property type="evidence" value="ECO:0007669"/>
    <property type="project" value="UniProtKB-KW"/>
</dbReference>
<accession>A0A4R6JKV4</accession>
<gene>
    <name evidence="2" type="ORF">C8E87_0491</name>
</gene>
<evidence type="ECO:0000313" key="2">
    <source>
        <dbReference type="EMBL" id="TDO36904.1"/>
    </source>
</evidence>
<keyword evidence="2" id="KW-0238">DNA-binding</keyword>
<dbReference type="InterPro" id="IPR036388">
    <property type="entry name" value="WH-like_DNA-bd_sf"/>
</dbReference>
<dbReference type="PANTHER" id="PTHR33169:SF14">
    <property type="entry name" value="TRANSCRIPTIONAL REGULATOR RV3488"/>
    <property type="match status" value="1"/>
</dbReference>
<dbReference type="AlphaFoldDB" id="A0A4R6JKV4"/>
<evidence type="ECO:0000259" key="1">
    <source>
        <dbReference type="Pfam" id="PF03551"/>
    </source>
</evidence>
<dbReference type="SUPFAM" id="SSF46785">
    <property type="entry name" value="Winged helix' DNA-binding domain"/>
    <property type="match status" value="1"/>
</dbReference>
<keyword evidence="3" id="KW-1185">Reference proteome</keyword>
<organism evidence="2 3">
    <name type="scientific">Paractinoplanes brasiliensis</name>
    <dbReference type="NCBI Taxonomy" id="52695"/>
    <lineage>
        <taxon>Bacteria</taxon>
        <taxon>Bacillati</taxon>
        <taxon>Actinomycetota</taxon>
        <taxon>Actinomycetes</taxon>
        <taxon>Micromonosporales</taxon>
        <taxon>Micromonosporaceae</taxon>
        <taxon>Paractinoplanes</taxon>
    </lineage>
</organism>
<dbReference type="OrthoDB" id="122286at2"/>
<dbReference type="InterPro" id="IPR005149">
    <property type="entry name" value="Tscrpt_reg_PadR_N"/>
</dbReference>